<proteinExistence type="predicted"/>
<organism evidence="1 2">
    <name type="scientific">Sphingobacterium thermophilum</name>
    <dbReference type="NCBI Taxonomy" id="768534"/>
    <lineage>
        <taxon>Bacteria</taxon>
        <taxon>Pseudomonadati</taxon>
        <taxon>Bacteroidota</taxon>
        <taxon>Sphingobacteriia</taxon>
        <taxon>Sphingobacteriales</taxon>
        <taxon>Sphingobacteriaceae</taxon>
        <taxon>Sphingobacterium</taxon>
    </lineage>
</organism>
<comment type="caution">
    <text evidence="1">The sequence shown here is derived from an EMBL/GenBank/DDBJ whole genome shotgun (WGS) entry which is preliminary data.</text>
</comment>
<dbReference type="EMBL" id="BAABGR010000006">
    <property type="protein sequence ID" value="GAA4513246.1"/>
    <property type="molecule type" value="Genomic_DNA"/>
</dbReference>
<dbReference type="Proteomes" id="UP001500394">
    <property type="component" value="Unassembled WGS sequence"/>
</dbReference>
<name>A0ABP8QYD6_9SPHI</name>
<evidence type="ECO:0008006" key="3">
    <source>
        <dbReference type="Google" id="ProtNLM"/>
    </source>
</evidence>
<keyword evidence="2" id="KW-1185">Reference proteome</keyword>
<accession>A0ABP8QYD6</accession>
<reference evidence="2" key="1">
    <citation type="journal article" date="2019" name="Int. J. Syst. Evol. Microbiol.">
        <title>The Global Catalogue of Microorganisms (GCM) 10K type strain sequencing project: providing services to taxonomists for standard genome sequencing and annotation.</title>
        <authorList>
            <consortium name="The Broad Institute Genomics Platform"/>
            <consortium name="The Broad Institute Genome Sequencing Center for Infectious Disease"/>
            <person name="Wu L."/>
            <person name="Ma J."/>
        </authorList>
    </citation>
    <scope>NUCLEOTIDE SEQUENCE [LARGE SCALE GENOMIC DNA]</scope>
    <source>
        <strain evidence="2">JCM 17858</strain>
    </source>
</reference>
<protein>
    <recommendedName>
        <fullName evidence="3">FG-GAP repeat</fullName>
    </recommendedName>
</protein>
<evidence type="ECO:0000313" key="1">
    <source>
        <dbReference type="EMBL" id="GAA4513246.1"/>
    </source>
</evidence>
<gene>
    <name evidence="1" type="ORF">GCM10023173_08640</name>
</gene>
<sequence>MRVIGDKERWNPMLEVEDSTILLSGTYRFTPKEHLKSLLTSRNWKEIYKQDDHYMVGTAQYTLSTVEEDPCSGLPAQEIVSHRNALLMFSIANVTEGKLDTVAFSESIIYPGKPWTFTFNGSAYTLEAEGITFYSEDGRNPEGHYTLKLFAAAYTEGITLIHQSQYDDTCTEIVMITDLDRDGFPDFILSSPQHYEIERYLIILSSENKMYEGRRNFDC</sequence>
<evidence type="ECO:0000313" key="2">
    <source>
        <dbReference type="Proteomes" id="UP001500394"/>
    </source>
</evidence>